<dbReference type="InterPro" id="IPR027640">
    <property type="entry name" value="Kinesin-like_fam"/>
</dbReference>
<dbReference type="InterPro" id="IPR031852">
    <property type="entry name" value="Vik1/Cik1_MT-bd"/>
</dbReference>
<reference evidence="5" key="1">
    <citation type="submission" date="2015-12" db="EMBL/GenBank/DDBJ databases">
        <title>Update maize B73 reference genome by single molecule sequencing technologies.</title>
        <authorList>
            <consortium name="Maize Genome Sequencing Project"/>
            <person name="Ware D."/>
        </authorList>
    </citation>
    <scope>NUCLEOTIDE SEQUENCE [LARGE SCALE GENOMIC DNA]</scope>
    <source>
        <tissue evidence="5">Seedling</tissue>
    </source>
</reference>
<accession>A0A1D6MQ34</accession>
<dbReference type="GO" id="GO:0008017">
    <property type="term" value="F:microtubule binding"/>
    <property type="evidence" value="ECO:0007669"/>
    <property type="project" value="InterPro"/>
</dbReference>
<dbReference type="PANTHER" id="PTHR47972:SF23">
    <property type="entry name" value="KINESIN MOTOR DOMAIN-CONTAINING PROTEIN"/>
    <property type="match status" value="1"/>
</dbReference>
<evidence type="ECO:0000256" key="1">
    <source>
        <dbReference type="ARBA" id="ARBA00022701"/>
    </source>
</evidence>
<dbReference type="Gene3D" id="3.40.850.10">
    <property type="entry name" value="Kinesin motor domain"/>
    <property type="match status" value="1"/>
</dbReference>
<dbReference type="EMBL" id="CM007649">
    <property type="protein sequence ID" value="ONM31127.1"/>
    <property type="molecule type" value="Genomic_DNA"/>
</dbReference>
<dbReference type="GO" id="GO:0003777">
    <property type="term" value="F:microtubule motor activity"/>
    <property type="evidence" value="ECO:0007669"/>
    <property type="project" value="InterPro"/>
</dbReference>
<evidence type="ECO:0000259" key="4">
    <source>
        <dbReference type="PROSITE" id="PS50067"/>
    </source>
</evidence>
<sequence>MDGKSGNIVQSLPDTLSSLMGLNKYLAPRTSYIESVSHIIEELSPTKPKMKVMVHTAQNICSDDTDSDAEAAKVQEELVLLDGKLKQITLQRRQSLNNYLDLKGNIRVFCRVRPFHHEENYQSRTLYTLDESNIFLKVAETKIKQYKFDKVFNQCSTQGITDLRL</sequence>
<dbReference type="EMBL" id="CM007649">
    <property type="protein sequence ID" value="ONM31140.1"/>
    <property type="molecule type" value="Genomic_DNA"/>
</dbReference>
<dbReference type="SUPFAM" id="SSF52540">
    <property type="entry name" value="P-loop containing nucleoside triphosphate hydrolases"/>
    <property type="match status" value="1"/>
</dbReference>
<comment type="caution">
    <text evidence="3">Lacks conserved residue(s) required for the propagation of feature annotation.</text>
</comment>
<dbReference type="PANTHER" id="PTHR47972">
    <property type="entry name" value="KINESIN-LIKE PROTEIN KLP-3"/>
    <property type="match status" value="1"/>
</dbReference>
<evidence type="ECO:0000313" key="5">
    <source>
        <dbReference type="EMBL" id="ONM31140.1"/>
    </source>
</evidence>
<proteinExistence type="inferred from homology"/>
<name>A0A1D6MQ34_MAIZE</name>
<comment type="similarity">
    <text evidence="3">Belongs to the TRAFAC class myosin-kinesin ATPase superfamily. Kinesin family.</text>
</comment>
<dbReference type="GO" id="GO:0005874">
    <property type="term" value="C:microtubule"/>
    <property type="evidence" value="ECO:0007669"/>
    <property type="project" value="UniProtKB-KW"/>
</dbReference>
<dbReference type="GO" id="GO:0016787">
    <property type="term" value="F:hydrolase activity"/>
    <property type="evidence" value="ECO:0007669"/>
    <property type="project" value="UniProtKB-KW"/>
</dbReference>
<protein>
    <submittedName>
        <fullName evidence="5">p-loop containing nucleoside triphosphate hydrolase superfamily protein</fullName>
    </submittedName>
</protein>
<dbReference type="GO" id="GO:0005524">
    <property type="term" value="F:ATP binding"/>
    <property type="evidence" value="ECO:0007669"/>
    <property type="project" value="InterPro"/>
</dbReference>
<dbReference type="EMBL" id="CM007649">
    <property type="protein sequence ID" value="ONM31130.1"/>
    <property type="molecule type" value="Genomic_DNA"/>
</dbReference>
<dbReference type="InterPro" id="IPR001752">
    <property type="entry name" value="Kinesin_motor_dom"/>
</dbReference>
<organism evidence="5">
    <name type="scientific">Zea mays</name>
    <name type="common">Maize</name>
    <dbReference type="NCBI Taxonomy" id="4577"/>
    <lineage>
        <taxon>Eukaryota</taxon>
        <taxon>Viridiplantae</taxon>
        <taxon>Streptophyta</taxon>
        <taxon>Embryophyta</taxon>
        <taxon>Tracheophyta</taxon>
        <taxon>Spermatophyta</taxon>
        <taxon>Magnoliopsida</taxon>
        <taxon>Liliopsida</taxon>
        <taxon>Poales</taxon>
        <taxon>Poaceae</taxon>
        <taxon>PACMAD clade</taxon>
        <taxon>Panicoideae</taxon>
        <taxon>Andropogonodae</taxon>
        <taxon>Andropogoneae</taxon>
        <taxon>Tripsacinae</taxon>
        <taxon>Zea</taxon>
    </lineage>
</organism>
<keyword evidence="5" id="KW-0378">Hydrolase</keyword>
<dbReference type="GO" id="GO:0007018">
    <property type="term" value="P:microtubule-based movement"/>
    <property type="evidence" value="ECO:0007669"/>
    <property type="project" value="InterPro"/>
</dbReference>
<evidence type="ECO:0000256" key="3">
    <source>
        <dbReference type="PROSITE-ProRule" id="PRU00283"/>
    </source>
</evidence>
<gene>
    <name evidence="5" type="ORF">ZEAMMB73_Zm00001d040312</name>
</gene>
<dbReference type="AlphaFoldDB" id="A0A1D6MQ34"/>
<feature type="domain" description="Kinesin motor" evidence="4">
    <location>
        <begin position="105"/>
        <end position="165"/>
    </location>
</feature>
<dbReference type="Pfam" id="PF16796">
    <property type="entry name" value="Microtub_bd"/>
    <property type="match status" value="1"/>
</dbReference>
<dbReference type="InterPro" id="IPR027417">
    <property type="entry name" value="P-loop_NTPase"/>
</dbReference>
<dbReference type="InterPro" id="IPR036961">
    <property type="entry name" value="Kinesin_motor_dom_sf"/>
</dbReference>
<keyword evidence="2" id="KW-0505">Motor protein</keyword>
<keyword evidence="1" id="KW-0493">Microtubule</keyword>
<dbReference type="PROSITE" id="PS50067">
    <property type="entry name" value="KINESIN_MOTOR_2"/>
    <property type="match status" value="1"/>
</dbReference>
<dbReference type="ExpressionAtlas" id="A0A1D6MQ34">
    <property type="expression patterns" value="baseline and differential"/>
</dbReference>
<evidence type="ECO:0000256" key="2">
    <source>
        <dbReference type="ARBA" id="ARBA00023175"/>
    </source>
</evidence>